<dbReference type="PROSITE" id="PS51387">
    <property type="entry name" value="FAD_PCMH"/>
    <property type="match status" value="1"/>
</dbReference>
<evidence type="ECO:0000313" key="2">
    <source>
        <dbReference type="EMBL" id="GGN44706.1"/>
    </source>
</evidence>
<feature type="domain" description="FAD-binding PCMH-type" evidence="1">
    <location>
        <begin position="1"/>
        <end position="140"/>
    </location>
</feature>
<dbReference type="Gene3D" id="3.30.43.10">
    <property type="entry name" value="Uridine Diphospho-n-acetylenolpyruvylglucosamine Reductase, domain 2"/>
    <property type="match status" value="1"/>
</dbReference>
<name>A0ABQ2JGB5_9DEIO</name>
<sequence length="140" mass="15000">MKPFTFERAQTVPEALSLIGEDGAFLAGGTNLVDHLRLGIREVDALVDIRRLDLTEIAGTESGGVRIGALVRNSDLAAHPLIRQRHPFVAEALLSGASGQIRNMATTGGNLLQRTRCVYFQDLTPATSASPAPAARPWRA</sequence>
<dbReference type="Proteomes" id="UP000645517">
    <property type="component" value="Unassembled WGS sequence"/>
</dbReference>
<dbReference type="PANTHER" id="PTHR42659">
    <property type="entry name" value="XANTHINE DEHYDROGENASE SUBUNIT C-RELATED"/>
    <property type="match status" value="1"/>
</dbReference>
<dbReference type="EMBL" id="BMOR01000023">
    <property type="protein sequence ID" value="GGN44706.1"/>
    <property type="molecule type" value="Genomic_DNA"/>
</dbReference>
<protein>
    <recommendedName>
        <fullName evidence="1">FAD-binding PCMH-type domain-containing protein</fullName>
    </recommendedName>
</protein>
<dbReference type="InterPro" id="IPR016167">
    <property type="entry name" value="FAD-bd_PCMH_sub1"/>
</dbReference>
<dbReference type="Pfam" id="PF00941">
    <property type="entry name" value="FAD_binding_5"/>
    <property type="match status" value="1"/>
</dbReference>
<comment type="caution">
    <text evidence="2">The sequence shown here is derived from an EMBL/GenBank/DDBJ whole genome shotgun (WGS) entry which is preliminary data.</text>
</comment>
<evidence type="ECO:0000313" key="3">
    <source>
        <dbReference type="Proteomes" id="UP000645517"/>
    </source>
</evidence>
<keyword evidence="3" id="KW-1185">Reference proteome</keyword>
<dbReference type="InterPro" id="IPR016169">
    <property type="entry name" value="FAD-bd_PCMH_sub2"/>
</dbReference>
<dbReference type="InterPro" id="IPR036318">
    <property type="entry name" value="FAD-bd_PCMH-like_sf"/>
</dbReference>
<dbReference type="SUPFAM" id="SSF56176">
    <property type="entry name" value="FAD-binding/transporter-associated domain-like"/>
    <property type="match status" value="1"/>
</dbReference>
<proteinExistence type="predicted"/>
<organism evidence="2 3">
    <name type="scientific">Deinococcus daejeonensis</name>
    <dbReference type="NCBI Taxonomy" id="1007098"/>
    <lineage>
        <taxon>Bacteria</taxon>
        <taxon>Thermotogati</taxon>
        <taxon>Deinococcota</taxon>
        <taxon>Deinococci</taxon>
        <taxon>Deinococcales</taxon>
        <taxon>Deinococcaceae</taxon>
        <taxon>Deinococcus</taxon>
    </lineage>
</organism>
<dbReference type="PANTHER" id="PTHR42659:SF1">
    <property type="entry name" value="OXIDOREDUCTASE"/>
    <property type="match status" value="1"/>
</dbReference>
<dbReference type="InterPro" id="IPR002346">
    <property type="entry name" value="Mopterin_DH_FAD-bd"/>
</dbReference>
<dbReference type="Gene3D" id="3.30.465.10">
    <property type="match status" value="1"/>
</dbReference>
<reference evidence="3" key="1">
    <citation type="journal article" date="2019" name="Int. J. Syst. Evol. Microbiol.">
        <title>The Global Catalogue of Microorganisms (GCM) 10K type strain sequencing project: providing services to taxonomists for standard genome sequencing and annotation.</title>
        <authorList>
            <consortium name="The Broad Institute Genomics Platform"/>
            <consortium name="The Broad Institute Genome Sequencing Center for Infectious Disease"/>
            <person name="Wu L."/>
            <person name="Ma J."/>
        </authorList>
    </citation>
    <scope>NUCLEOTIDE SEQUENCE [LARGE SCALE GENOMIC DNA]</scope>
    <source>
        <strain evidence="3">JCM 16918</strain>
    </source>
</reference>
<dbReference type="InterPro" id="IPR016166">
    <property type="entry name" value="FAD-bd_PCMH"/>
</dbReference>
<gene>
    <name evidence="2" type="ORF">GCM10010842_33570</name>
</gene>
<dbReference type="RefSeq" id="WP_229782240.1">
    <property type="nucleotide sequence ID" value="NZ_BMOR01000023.1"/>
</dbReference>
<evidence type="ECO:0000259" key="1">
    <source>
        <dbReference type="PROSITE" id="PS51387"/>
    </source>
</evidence>
<dbReference type="InterPro" id="IPR051312">
    <property type="entry name" value="Diverse_Substr_Oxidored"/>
</dbReference>
<accession>A0ABQ2JGB5</accession>